<dbReference type="Pfam" id="PF00622">
    <property type="entry name" value="SPRY"/>
    <property type="match status" value="1"/>
</dbReference>
<dbReference type="InterPro" id="IPR035754">
    <property type="entry name" value="SPRY_SPSB3"/>
</dbReference>
<evidence type="ECO:0000259" key="6">
    <source>
        <dbReference type="PROSITE" id="PS50188"/>
    </source>
</evidence>
<dbReference type="FunFam" id="2.60.120.920:FF:000079">
    <property type="entry name" value="Predicted protein"/>
    <property type="match status" value="1"/>
</dbReference>
<sequence length="274" mass="29936">MSYFPMSLRGCHSWEHWEWDANSKSPAAQLSPCRQAVYFHTNVLLESEGTAGVRGTKGFTCGEHYWEIEFSEPPYGTSVMVGLGTKKALLHTGNYRSINLLGMDEESWGLSYKGFLWHGGRSKKYTEPFYDKMTVIGVLLNLDSGTLGFYRNGVSLGPAFSGLHEVGVPLFPLVSSTAAETELQLGVRTSRLVSLQEQCLHAIAQSLEPQAPLEALRLPTSLQDQLGALCLPTSLQDQLGALCLPTSLQDQLGALCLPTSLQDQLGAHLLPPLL</sequence>
<dbReference type="InterPro" id="IPR003879">
    <property type="entry name" value="Butyrophylin_SPRY"/>
</dbReference>
<dbReference type="SUPFAM" id="SSF49899">
    <property type="entry name" value="Concanavalin A-like lectins/glucanases"/>
    <property type="match status" value="1"/>
</dbReference>
<dbReference type="Gene3D" id="2.60.120.920">
    <property type="match status" value="1"/>
</dbReference>
<dbReference type="Proteomes" id="UP001152803">
    <property type="component" value="Unassembled WGS sequence"/>
</dbReference>
<dbReference type="InterPro" id="IPR013320">
    <property type="entry name" value="ConA-like_dom_sf"/>
</dbReference>
<evidence type="ECO:0000256" key="4">
    <source>
        <dbReference type="ARBA" id="ARBA00014684"/>
    </source>
</evidence>
<dbReference type="EMBL" id="JAFJMO010000017">
    <property type="protein sequence ID" value="KAJ8252027.1"/>
    <property type="molecule type" value="Genomic_DNA"/>
</dbReference>
<evidence type="ECO:0000313" key="8">
    <source>
        <dbReference type="EMBL" id="KAJ8252027.1"/>
    </source>
</evidence>
<dbReference type="PROSITE" id="PS50188">
    <property type="entry name" value="B302_SPRY"/>
    <property type="match status" value="1"/>
</dbReference>
<comment type="similarity">
    <text evidence="3">Belongs to the SPSB family.</text>
</comment>
<dbReference type="SMART" id="SM00449">
    <property type="entry name" value="SPRY"/>
    <property type="match status" value="1"/>
</dbReference>
<dbReference type="InterPro" id="IPR001496">
    <property type="entry name" value="SOCS_box"/>
</dbReference>
<evidence type="ECO:0000313" key="9">
    <source>
        <dbReference type="Proteomes" id="UP001152803"/>
    </source>
</evidence>
<dbReference type="PROSITE" id="PS50225">
    <property type="entry name" value="SOCS"/>
    <property type="match status" value="1"/>
</dbReference>
<dbReference type="AlphaFoldDB" id="A0A9Q1CX38"/>
<dbReference type="InterPro" id="IPR001870">
    <property type="entry name" value="B30.2/SPRY"/>
</dbReference>
<keyword evidence="9" id="KW-1185">Reference proteome</keyword>
<gene>
    <name evidence="8" type="ORF">COCON_G00213390</name>
</gene>
<dbReference type="InterPro" id="IPR003877">
    <property type="entry name" value="SPRY_dom"/>
</dbReference>
<reference evidence="8" key="1">
    <citation type="journal article" date="2023" name="Science">
        <title>Genome structures resolve the early diversification of teleost fishes.</title>
        <authorList>
            <person name="Parey E."/>
            <person name="Louis A."/>
            <person name="Montfort J."/>
            <person name="Bouchez O."/>
            <person name="Roques C."/>
            <person name="Iampietro C."/>
            <person name="Lluch J."/>
            <person name="Castinel A."/>
            <person name="Donnadieu C."/>
            <person name="Desvignes T."/>
            <person name="Floi Bucao C."/>
            <person name="Jouanno E."/>
            <person name="Wen M."/>
            <person name="Mejri S."/>
            <person name="Dirks R."/>
            <person name="Jansen H."/>
            <person name="Henkel C."/>
            <person name="Chen W.J."/>
            <person name="Zahm M."/>
            <person name="Cabau C."/>
            <person name="Klopp C."/>
            <person name="Thompson A.W."/>
            <person name="Robinson-Rechavi M."/>
            <person name="Braasch I."/>
            <person name="Lecointre G."/>
            <person name="Bobe J."/>
            <person name="Postlethwait J.H."/>
            <person name="Berthelot C."/>
            <person name="Roest Crollius H."/>
            <person name="Guiguen Y."/>
        </authorList>
    </citation>
    <scope>NUCLEOTIDE SEQUENCE</scope>
    <source>
        <strain evidence="8">Concon-B</strain>
    </source>
</reference>
<dbReference type="OrthoDB" id="5951542at2759"/>
<dbReference type="PANTHER" id="PTHR12245:SF16">
    <property type="entry name" value="SPRY DOMAIN-CONTAINING SOCS BOX PROTEIN 3-LIKE"/>
    <property type="match status" value="1"/>
</dbReference>
<feature type="domain" description="SOCS box" evidence="7">
    <location>
        <begin position="182"/>
        <end position="232"/>
    </location>
</feature>
<keyword evidence="5" id="KW-0539">Nucleus</keyword>
<dbReference type="PRINTS" id="PR01407">
    <property type="entry name" value="BUTYPHLNCDUF"/>
</dbReference>
<evidence type="ECO:0000256" key="5">
    <source>
        <dbReference type="ARBA" id="ARBA00023242"/>
    </source>
</evidence>
<proteinExistence type="inferred from homology"/>
<comment type="pathway">
    <text evidence="2">Protein modification; protein ubiquitination.</text>
</comment>
<dbReference type="GO" id="GO:0005634">
    <property type="term" value="C:nucleus"/>
    <property type="evidence" value="ECO:0007669"/>
    <property type="project" value="UniProtKB-SubCell"/>
</dbReference>
<protein>
    <recommendedName>
        <fullName evidence="4">SPRY domain-containing SOCS box protein 3</fullName>
    </recommendedName>
</protein>
<dbReference type="CDD" id="cd12876">
    <property type="entry name" value="SPRY_SOCS3"/>
    <property type="match status" value="1"/>
</dbReference>
<feature type="domain" description="B30.2/SPRY" evidence="6">
    <location>
        <begin position="1"/>
        <end position="192"/>
    </location>
</feature>
<organism evidence="8 9">
    <name type="scientific">Conger conger</name>
    <name type="common">Conger eel</name>
    <name type="synonym">Muraena conger</name>
    <dbReference type="NCBI Taxonomy" id="82655"/>
    <lineage>
        <taxon>Eukaryota</taxon>
        <taxon>Metazoa</taxon>
        <taxon>Chordata</taxon>
        <taxon>Craniata</taxon>
        <taxon>Vertebrata</taxon>
        <taxon>Euteleostomi</taxon>
        <taxon>Actinopterygii</taxon>
        <taxon>Neopterygii</taxon>
        <taxon>Teleostei</taxon>
        <taxon>Anguilliformes</taxon>
        <taxon>Congridae</taxon>
        <taxon>Conger</taxon>
    </lineage>
</organism>
<dbReference type="GO" id="GO:0019005">
    <property type="term" value="C:SCF ubiquitin ligase complex"/>
    <property type="evidence" value="ECO:0007669"/>
    <property type="project" value="TreeGrafter"/>
</dbReference>
<dbReference type="GO" id="GO:0043161">
    <property type="term" value="P:proteasome-mediated ubiquitin-dependent protein catabolic process"/>
    <property type="evidence" value="ECO:0007669"/>
    <property type="project" value="TreeGrafter"/>
</dbReference>
<evidence type="ECO:0000256" key="3">
    <source>
        <dbReference type="ARBA" id="ARBA00010910"/>
    </source>
</evidence>
<name>A0A9Q1CX38_CONCO</name>
<dbReference type="PANTHER" id="PTHR12245">
    <property type="entry name" value="SPRY DOMAIN CONTAINING SOCS BOX PROTEIN"/>
    <property type="match status" value="1"/>
</dbReference>
<evidence type="ECO:0000256" key="1">
    <source>
        <dbReference type="ARBA" id="ARBA00004123"/>
    </source>
</evidence>
<comment type="subcellular location">
    <subcellularLocation>
        <location evidence="1">Nucleus</location>
    </subcellularLocation>
</comment>
<accession>A0A9Q1CX38</accession>
<evidence type="ECO:0000256" key="2">
    <source>
        <dbReference type="ARBA" id="ARBA00004906"/>
    </source>
</evidence>
<dbReference type="InterPro" id="IPR043136">
    <property type="entry name" value="B30.2/SPRY_sf"/>
</dbReference>
<evidence type="ECO:0000259" key="7">
    <source>
        <dbReference type="PROSITE" id="PS50225"/>
    </source>
</evidence>
<dbReference type="GO" id="GO:0016567">
    <property type="term" value="P:protein ubiquitination"/>
    <property type="evidence" value="ECO:0007669"/>
    <property type="project" value="UniProtKB-ARBA"/>
</dbReference>
<dbReference type="InterPro" id="IPR050672">
    <property type="entry name" value="FBXO45-Fsn/SPSB_families"/>
</dbReference>
<comment type="caution">
    <text evidence="8">The sequence shown here is derived from an EMBL/GenBank/DDBJ whole genome shotgun (WGS) entry which is preliminary data.</text>
</comment>